<dbReference type="SUPFAM" id="SSF55961">
    <property type="entry name" value="Bet v1-like"/>
    <property type="match status" value="1"/>
</dbReference>
<protein>
    <submittedName>
        <fullName evidence="3">SRPBCC family protein</fullName>
    </submittedName>
</protein>
<dbReference type="Pfam" id="PF03364">
    <property type="entry name" value="Polyketide_cyc"/>
    <property type="match status" value="1"/>
</dbReference>
<organism evidence="3 4">
    <name type="scientific">Actinomadura napierensis</name>
    <dbReference type="NCBI Taxonomy" id="267854"/>
    <lineage>
        <taxon>Bacteria</taxon>
        <taxon>Bacillati</taxon>
        <taxon>Actinomycetota</taxon>
        <taxon>Actinomycetes</taxon>
        <taxon>Streptosporangiales</taxon>
        <taxon>Thermomonosporaceae</taxon>
        <taxon>Actinomadura</taxon>
    </lineage>
</organism>
<dbReference type="Proteomes" id="UP001501020">
    <property type="component" value="Unassembled WGS sequence"/>
</dbReference>
<dbReference type="PANTHER" id="PTHR33824:SF7">
    <property type="entry name" value="POLYKETIDE CYCLASE_DEHYDRASE AND LIPID TRANSPORT SUPERFAMILY PROTEIN"/>
    <property type="match status" value="1"/>
</dbReference>
<feature type="region of interest" description="Disordered" evidence="1">
    <location>
        <begin position="277"/>
        <end position="317"/>
    </location>
</feature>
<dbReference type="InterPro" id="IPR023393">
    <property type="entry name" value="START-like_dom_sf"/>
</dbReference>
<dbReference type="EMBL" id="BAAAMR010000046">
    <property type="protein sequence ID" value="GAA2147625.1"/>
    <property type="molecule type" value="Genomic_DNA"/>
</dbReference>
<accession>A0ABP5LI15</accession>
<feature type="domain" description="Coenzyme Q-binding protein COQ10 START" evidence="2">
    <location>
        <begin position="125"/>
        <end position="245"/>
    </location>
</feature>
<comment type="caution">
    <text evidence="3">The sequence shown here is derived from an EMBL/GenBank/DDBJ whole genome shotgun (WGS) entry which is preliminary data.</text>
</comment>
<keyword evidence="4" id="KW-1185">Reference proteome</keyword>
<dbReference type="RefSeq" id="WP_344271602.1">
    <property type="nucleotide sequence ID" value="NZ_BAAAMR010000046.1"/>
</dbReference>
<name>A0ABP5LI15_9ACTN</name>
<evidence type="ECO:0000313" key="4">
    <source>
        <dbReference type="Proteomes" id="UP001501020"/>
    </source>
</evidence>
<dbReference type="PANTHER" id="PTHR33824">
    <property type="entry name" value="POLYKETIDE CYCLASE/DEHYDRASE AND LIPID TRANSPORT SUPERFAMILY PROTEIN"/>
    <property type="match status" value="1"/>
</dbReference>
<reference evidence="4" key="1">
    <citation type="journal article" date="2019" name="Int. J. Syst. Evol. Microbiol.">
        <title>The Global Catalogue of Microorganisms (GCM) 10K type strain sequencing project: providing services to taxonomists for standard genome sequencing and annotation.</title>
        <authorList>
            <consortium name="The Broad Institute Genomics Platform"/>
            <consortium name="The Broad Institute Genome Sequencing Center for Infectious Disease"/>
            <person name="Wu L."/>
            <person name="Ma J."/>
        </authorList>
    </citation>
    <scope>NUCLEOTIDE SEQUENCE [LARGE SCALE GENOMIC DNA]</scope>
    <source>
        <strain evidence="4">JCM 13850</strain>
    </source>
</reference>
<proteinExistence type="predicted"/>
<dbReference type="Gene3D" id="3.30.530.20">
    <property type="match status" value="1"/>
</dbReference>
<feature type="compositionally biased region" description="Basic and acidic residues" evidence="1">
    <location>
        <begin position="277"/>
        <end position="291"/>
    </location>
</feature>
<dbReference type="CDD" id="cd07817">
    <property type="entry name" value="SRPBCC_8"/>
    <property type="match status" value="1"/>
</dbReference>
<evidence type="ECO:0000313" key="3">
    <source>
        <dbReference type="EMBL" id="GAA2147625.1"/>
    </source>
</evidence>
<sequence length="317" mass="34389">MTETQEKTGGRHGLTDDLPLDELKDAGQEVVRALMVKGLHGATHMVRDLTEKLGDGSGNGDGGGTGAKMAARGAEQLAEGRSPLRAGLSAGATGAKETVKNVFGDGGASGGDEAKAVTIVEEFDVGLPLRAVYDQWTRFADYPSFTSKVENVEQESDEKIKWRARIFMSHRNWESTITEQVPDERIVWKSEGDKGYVDGAVTFHRIAPTLTRVLLVAEYHPDGFVEKTANLWRAQGRRLRLDFKHIKRHMMTKAILEQDDIQGWRGEIRGGEVVRTHEDALKEEGEAHDGGDSGNGTAAHEGDDSDAGGAEEKPAAS</sequence>
<evidence type="ECO:0000259" key="2">
    <source>
        <dbReference type="Pfam" id="PF03364"/>
    </source>
</evidence>
<dbReference type="InterPro" id="IPR005031">
    <property type="entry name" value="COQ10_START"/>
</dbReference>
<dbReference type="InterPro" id="IPR047137">
    <property type="entry name" value="ORF3"/>
</dbReference>
<evidence type="ECO:0000256" key="1">
    <source>
        <dbReference type="SAM" id="MobiDB-lite"/>
    </source>
</evidence>
<gene>
    <name evidence="3" type="ORF">GCM10009727_49960</name>
</gene>